<evidence type="ECO:0000313" key="2">
    <source>
        <dbReference type="Proteomes" id="UP000297043"/>
    </source>
</evidence>
<dbReference type="EMBL" id="MK660712">
    <property type="protein sequence ID" value="QBZ73194.1"/>
    <property type="molecule type" value="Genomic_DNA"/>
</dbReference>
<gene>
    <name evidence="1" type="primary">23</name>
    <name evidence="1" type="ORF">SEA_EPICDAB_23</name>
</gene>
<proteinExistence type="predicted"/>
<dbReference type="Proteomes" id="UP000297043">
    <property type="component" value="Segment"/>
</dbReference>
<name>A0A4D6E3W7_9CAUD</name>
<keyword evidence="2" id="KW-1185">Reference proteome</keyword>
<dbReference type="RefSeq" id="YP_010674665.1">
    <property type="nucleotide sequence ID" value="NC_070997.1"/>
</dbReference>
<accession>A0A4D6E3W7</accession>
<reference evidence="1 2" key="1">
    <citation type="submission" date="2019-03" db="EMBL/GenBank/DDBJ databases">
        <authorList>
            <person name="Fakhre F."/>
            <person name="Gonzalez R.M."/>
            <person name="Howells E.K."/>
            <person name="Otero L.A."/>
            <person name="Pegoraro K.N."/>
            <person name="Robichaux K.C."/>
            <person name="Rodier A."/>
            <person name="Sadowski C.L."/>
            <person name="Carter V.P."/>
            <person name="Gray A.D."/>
            <person name="Klein G.C."/>
            <person name="Lebosada C."/>
            <person name="Miklaszewski C.M."/>
            <person name="Sutton S.N."/>
            <person name="Pollenz R.S."/>
            <person name="Garlena R.A."/>
            <person name="Russell D.A."/>
            <person name="Pope W.H."/>
            <person name="Jacobs-Sera D."/>
            <person name="Hatfull G.F."/>
        </authorList>
    </citation>
    <scope>NUCLEOTIDE SEQUENCE [LARGE SCALE GENOMIC DNA]</scope>
</reference>
<organism evidence="1 2">
    <name type="scientific">Gordonia phage EricDab</name>
    <dbReference type="NCBI Taxonomy" id="3070616"/>
    <lineage>
        <taxon>Viruses</taxon>
        <taxon>Duplodnaviria</taxon>
        <taxon>Heunggongvirae</taxon>
        <taxon>Uroviricota</taxon>
        <taxon>Caudoviricetes</taxon>
        <taxon>Ericdabvirus</taxon>
        <taxon>Ericdabvirus ericdab</taxon>
    </lineage>
</organism>
<protein>
    <submittedName>
        <fullName evidence="1">Uncharacterized protein</fullName>
    </submittedName>
</protein>
<dbReference type="KEGG" id="vg:77950982"/>
<dbReference type="GeneID" id="77950982"/>
<evidence type="ECO:0000313" key="1">
    <source>
        <dbReference type="EMBL" id="QBZ73194.1"/>
    </source>
</evidence>
<sequence length="138" mass="16031">MVTAQLDRRDCPDWMHIRQFVYLEETSPRVLASILDPRSRELHTGERATWRRGQRQPDPINLAGMVRQRFPQQFARGSRCALCGVVTVRGEDVAYWGRGPAFGHALCRIAEWTARHDAAQERRARDAAHSRKRRKGRR</sequence>